<protein>
    <submittedName>
        <fullName evidence="1">Uncharacterized protein</fullName>
    </submittedName>
</protein>
<accession>A0A2H0KA33</accession>
<organism evidence="1 2">
    <name type="scientific">Candidatus Taylorbacteria bacterium CG11_big_fil_rev_8_21_14_0_20_46_11</name>
    <dbReference type="NCBI Taxonomy" id="1975025"/>
    <lineage>
        <taxon>Bacteria</taxon>
        <taxon>Candidatus Tayloriibacteriota</taxon>
    </lineage>
</organism>
<reference evidence="1 2" key="1">
    <citation type="submission" date="2017-09" db="EMBL/GenBank/DDBJ databases">
        <title>Depth-based differentiation of microbial function through sediment-hosted aquifers and enrichment of novel symbionts in the deep terrestrial subsurface.</title>
        <authorList>
            <person name="Probst A.J."/>
            <person name="Ladd B."/>
            <person name="Jarett J.K."/>
            <person name="Geller-Mcgrath D.E."/>
            <person name="Sieber C.M."/>
            <person name="Emerson J.B."/>
            <person name="Anantharaman K."/>
            <person name="Thomas B.C."/>
            <person name="Malmstrom R."/>
            <person name="Stieglmeier M."/>
            <person name="Klingl A."/>
            <person name="Woyke T."/>
            <person name="Ryan C.M."/>
            <person name="Banfield J.F."/>
        </authorList>
    </citation>
    <scope>NUCLEOTIDE SEQUENCE [LARGE SCALE GENOMIC DNA]</scope>
    <source>
        <strain evidence="1">CG11_big_fil_rev_8_21_14_0_20_46_11</strain>
    </source>
</reference>
<dbReference type="Proteomes" id="UP000229342">
    <property type="component" value="Unassembled WGS sequence"/>
</dbReference>
<comment type="caution">
    <text evidence="1">The sequence shown here is derived from an EMBL/GenBank/DDBJ whole genome shotgun (WGS) entry which is preliminary data.</text>
</comment>
<evidence type="ECO:0000313" key="1">
    <source>
        <dbReference type="EMBL" id="PIQ68106.1"/>
    </source>
</evidence>
<gene>
    <name evidence="1" type="ORF">COV91_05930</name>
</gene>
<dbReference type="AlphaFoldDB" id="A0A2H0KA33"/>
<dbReference type="EMBL" id="PCVG01000080">
    <property type="protein sequence ID" value="PIQ68106.1"/>
    <property type="molecule type" value="Genomic_DNA"/>
</dbReference>
<name>A0A2H0KA33_9BACT</name>
<proteinExistence type="predicted"/>
<evidence type="ECO:0000313" key="2">
    <source>
        <dbReference type="Proteomes" id="UP000229342"/>
    </source>
</evidence>
<sequence length="104" mass="11791">MSEKVITLPNRDEMLERLLKVSDNSHMQERFYPILMKQASQERVAQGIVMMLALAIHDYVEGMPPVMANLMYMQAPDFIDALVSDVETAKEAKSFLQEALSATK</sequence>